<gene>
    <name evidence="6" type="ORF">TM35_000061740</name>
</gene>
<dbReference type="RefSeq" id="XP_028885235.1">
    <property type="nucleotide sequence ID" value="XM_029023211.1"/>
</dbReference>
<keyword evidence="1" id="KW-0479">Metal-binding</keyword>
<dbReference type="SMART" id="SM00355">
    <property type="entry name" value="ZnF_C2H2"/>
    <property type="match status" value="1"/>
</dbReference>
<dbReference type="GeneID" id="39982991"/>
<name>A0A1X0P3P1_9TRYP</name>
<evidence type="ECO:0000256" key="4">
    <source>
        <dbReference type="PROSITE-ProRule" id="PRU00042"/>
    </source>
</evidence>
<feature type="non-terminal residue" evidence="6">
    <location>
        <position position="145"/>
    </location>
</feature>
<keyword evidence="3" id="KW-0862">Zinc</keyword>
<dbReference type="OrthoDB" id="273792at2759"/>
<dbReference type="EMBL" id="NBCO01000006">
    <property type="protein sequence ID" value="ORC91169.1"/>
    <property type="molecule type" value="Genomic_DNA"/>
</dbReference>
<dbReference type="PROSITE" id="PS00028">
    <property type="entry name" value="ZINC_FINGER_C2H2_1"/>
    <property type="match status" value="1"/>
</dbReference>
<dbReference type="SUPFAM" id="SSF57667">
    <property type="entry name" value="beta-beta-alpha zinc fingers"/>
    <property type="match status" value="1"/>
</dbReference>
<evidence type="ECO:0000256" key="2">
    <source>
        <dbReference type="ARBA" id="ARBA00022771"/>
    </source>
</evidence>
<evidence type="ECO:0000256" key="3">
    <source>
        <dbReference type="ARBA" id="ARBA00022833"/>
    </source>
</evidence>
<dbReference type="GO" id="GO:0008270">
    <property type="term" value="F:zinc ion binding"/>
    <property type="evidence" value="ECO:0007669"/>
    <property type="project" value="UniProtKB-KW"/>
</dbReference>
<feature type="domain" description="C2H2-type" evidence="5">
    <location>
        <begin position="69"/>
        <end position="92"/>
    </location>
</feature>
<dbReference type="PROSITE" id="PS50157">
    <property type="entry name" value="ZINC_FINGER_C2H2_2"/>
    <property type="match status" value="1"/>
</dbReference>
<keyword evidence="2 4" id="KW-0863">Zinc-finger</keyword>
<dbReference type="InterPro" id="IPR013087">
    <property type="entry name" value="Znf_C2H2_type"/>
</dbReference>
<reference evidence="6 7" key="1">
    <citation type="submission" date="2017-03" db="EMBL/GenBank/DDBJ databases">
        <title>An alternative strategy for trypanosome survival in the mammalian bloodstream revealed through genome and transcriptome analysis of the ubiquitous bovine parasite Trypanosoma (Megatrypanum) theileri.</title>
        <authorList>
            <person name="Kelly S."/>
            <person name="Ivens A."/>
            <person name="Mott A."/>
            <person name="O'Neill E."/>
            <person name="Emms D."/>
            <person name="Macleod O."/>
            <person name="Voorheis P."/>
            <person name="Matthews J."/>
            <person name="Matthews K."/>
            <person name="Carrington M."/>
        </authorList>
    </citation>
    <scope>NUCLEOTIDE SEQUENCE [LARGE SCALE GENOMIC DNA]</scope>
    <source>
        <strain evidence="6">Edinburgh</strain>
    </source>
</reference>
<accession>A0A1X0P3P1</accession>
<sequence length="145" mass="16515">MIQVHLHCLGRPVCCGASRASQHVFRLRKDVLCSNHTGMCFLSTSHYKQYEGQVVTDRAEREKSSSISFSCPECGKRFLSEANLRQHRRSRHLLPLKSVVQERLEALRESNSRLQFQLRELQKVNTSKDRSCKASSASLSHSGEV</sequence>
<comment type="caution">
    <text evidence="6">The sequence shown here is derived from an EMBL/GenBank/DDBJ whole genome shotgun (WGS) entry which is preliminary data.</text>
</comment>
<dbReference type="FunFam" id="3.30.160.60:FF:000446">
    <property type="entry name" value="Zinc finger protein"/>
    <property type="match status" value="1"/>
</dbReference>
<keyword evidence="7" id="KW-1185">Reference proteome</keyword>
<protein>
    <recommendedName>
        <fullName evidence="5">C2H2-type domain-containing protein</fullName>
    </recommendedName>
</protein>
<organism evidence="6 7">
    <name type="scientific">Trypanosoma theileri</name>
    <dbReference type="NCBI Taxonomy" id="67003"/>
    <lineage>
        <taxon>Eukaryota</taxon>
        <taxon>Discoba</taxon>
        <taxon>Euglenozoa</taxon>
        <taxon>Kinetoplastea</taxon>
        <taxon>Metakinetoplastina</taxon>
        <taxon>Trypanosomatida</taxon>
        <taxon>Trypanosomatidae</taxon>
        <taxon>Trypanosoma</taxon>
    </lineage>
</organism>
<evidence type="ECO:0000256" key="1">
    <source>
        <dbReference type="ARBA" id="ARBA00022723"/>
    </source>
</evidence>
<evidence type="ECO:0000313" key="6">
    <source>
        <dbReference type="EMBL" id="ORC91169.1"/>
    </source>
</evidence>
<dbReference type="InterPro" id="IPR036236">
    <property type="entry name" value="Znf_C2H2_sf"/>
</dbReference>
<dbReference type="VEuPathDB" id="TriTrypDB:TM35_000061740"/>
<dbReference type="AlphaFoldDB" id="A0A1X0P3P1"/>
<evidence type="ECO:0000313" key="7">
    <source>
        <dbReference type="Proteomes" id="UP000192257"/>
    </source>
</evidence>
<dbReference type="Gene3D" id="3.30.160.60">
    <property type="entry name" value="Classic Zinc Finger"/>
    <property type="match status" value="1"/>
</dbReference>
<proteinExistence type="predicted"/>
<evidence type="ECO:0000259" key="5">
    <source>
        <dbReference type="PROSITE" id="PS50157"/>
    </source>
</evidence>
<dbReference type="Proteomes" id="UP000192257">
    <property type="component" value="Unassembled WGS sequence"/>
</dbReference>